<dbReference type="InterPro" id="IPR000477">
    <property type="entry name" value="RT_dom"/>
</dbReference>
<dbReference type="InterPro" id="IPR043502">
    <property type="entry name" value="DNA/RNA_pol_sf"/>
</dbReference>
<keyword evidence="3" id="KW-0808">Transferase</keyword>
<organism evidence="3">
    <name type="scientific">Tanacetum cinerariifolium</name>
    <name type="common">Dalmatian daisy</name>
    <name type="synonym">Chrysanthemum cinerariifolium</name>
    <dbReference type="NCBI Taxonomy" id="118510"/>
    <lineage>
        <taxon>Eukaryota</taxon>
        <taxon>Viridiplantae</taxon>
        <taxon>Streptophyta</taxon>
        <taxon>Embryophyta</taxon>
        <taxon>Tracheophyta</taxon>
        <taxon>Spermatophyta</taxon>
        <taxon>Magnoliopsida</taxon>
        <taxon>eudicotyledons</taxon>
        <taxon>Gunneridae</taxon>
        <taxon>Pentapetalae</taxon>
        <taxon>asterids</taxon>
        <taxon>campanulids</taxon>
        <taxon>Asterales</taxon>
        <taxon>Asteraceae</taxon>
        <taxon>Asteroideae</taxon>
        <taxon>Anthemideae</taxon>
        <taxon>Anthemidinae</taxon>
        <taxon>Tanacetum</taxon>
    </lineage>
</organism>
<keyword evidence="3" id="KW-0695">RNA-directed DNA polymerase</keyword>
<dbReference type="InterPro" id="IPR035979">
    <property type="entry name" value="RBD_domain_sf"/>
</dbReference>
<dbReference type="SUPFAM" id="SSF56219">
    <property type="entry name" value="DNase I-like"/>
    <property type="match status" value="1"/>
</dbReference>
<dbReference type="PROSITE" id="PS50878">
    <property type="entry name" value="RT_POL"/>
    <property type="match status" value="1"/>
</dbReference>
<dbReference type="SUPFAM" id="SSF56672">
    <property type="entry name" value="DNA/RNA polymerases"/>
    <property type="match status" value="1"/>
</dbReference>
<accession>A0A699H9V8</accession>
<dbReference type="CDD" id="cd00590">
    <property type="entry name" value="RRM_SF"/>
    <property type="match status" value="1"/>
</dbReference>
<dbReference type="PANTHER" id="PTHR46890:SF50">
    <property type="entry name" value="RNA-DIRECTED DNA POLYMERASE, EUKARYOTA, REVERSE TRANSCRIPTASE ZINC-BINDING DOMAIN PROTEIN-RELATED"/>
    <property type="match status" value="1"/>
</dbReference>
<dbReference type="InterPro" id="IPR012677">
    <property type="entry name" value="Nucleotide-bd_a/b_plait_sf"/>
</dbReference>
<feature type="domain" description="Reverse transcriptase" evidence="2">
    <location>
        <begin position="474"/>
        <end position="734"/>
    </location>
</feature>
<dbReference type="Gene3D" id="3.30.70.330">
    <property type="match status" value="1"/>
</dbReference>
<reference evidence="3" key="1">
    <citation type="journal article" date="2019" name="Sci. Rep.">
        <title>Draft genome of Tanacetum cinerariifolium, the natural source of mosquito coil.</title>
        <authorList>
            <person name="Yamashiro T."/>
            <person name="Shiraishi A."/>
            <person name="Satake H."/>
            <person name="Nakayama K."/>
        </authorList>
    </citation>
    <scope>NUCLEOTIDE SEQUENCE</scope>
</reference>
<dbReference type="GO" id="GO:0003964">
    <property type="term" value="F:RNA-directed DNA polymerase activity"/>
    <property type="evidence" value="ECO:0007669"/>
    <property type="project" value="UniProtKB-KW"/>
</dbReference>
<dbReference type="EMBL" id="BKCJ010125735">
    <property type="protein sequence ID" value="GEX72061.1"/>
    <property type="molecule type" value="Genomic_DNA"/>
</dbReference>
<name>A0A699H9V8_TANCI</name>
<dbReference type="SUPFAM" id="SSF54928">
    <property type="entry name" value="RNA-binding domain, RBD"/>
    <property type="match status" value="1"/>
</dbReference>
<dbReference type="SMART" id="SM00360">
    <property type="entry name" value="RRM"/>
    <property type="match status" value="1"/>
</dbReference>
<dbReference type="Pfam" id="PF00078">
    <property type="entry name" value="RVT_1"/>
    <property type="match status" value="1"/>
</dbReference>
<dbReference type="PANTHER" id="PTHR46890">
    <property type="entry name" value="NON-LTR RETROLELEMENT REVERSE TRANSCRIPTASE-LIKE PROTEIN-RELATED"/>
    <property type="match status" value="1"/>
</dbReference>
<evidence type="ECO:0000256" key="1">
    <source>
        <dbReference type="SAM" id="MobiDB-lite"/>
    </source>
</evidence>
<dbReference type="InterPro" id="IPR052343">
    <property type="entry name" value="Retrotransposon-Effector_Assoc"/>
</dbReference>
<dbReference type="Pfam" id="PF00076">
    <property type="entry name" value="RRM_1"/>
    <property type="match status" value="1"/>
</dbReference>
<dbReference type="Gene3D" id="3.60.10.10">
    <property type="entry name" value="Endonuclease/exonuclease/phosphatase"/>
    <property type="match status" value="1"/>
</dbReference>
<dbReference type="GO" id="GO:0003723">
    <property type="term" value="F:RNA binding"/>
    <property type="evidence" value="ECO:0007669"/>
    <property type="project" value="InterPro"/>
</dbReference>
<comment type="caution">
    <text evidence="3">The sequence shown here is derived from an EMBL/GenBank/DDBJ whole genome shotgun (WGS) entry which is preliminary data.</text>
</comment>
<proteinExistence type="predicted"/>
<sequence>MAIQNGDLIFKLYGDRRSKEDGIHNISTSIFVTNFPDQTNTKELWRFGNPYRNVIDAFIPDRRLKIGKRFGFIRFTRVADVNRLINNLCTIWIGKFKLHTNIVRFNILPLNKGSQHAANTAKDVVEESKPSMVLDHSCYNNFDSSLSLNTFDKISSKWGSLLHEEEEDDSYFHKKCLCIKTSIGDNIFESFKMIVKGKTYCIRDKEVTGSAPKFFDNQDVSFDFDVGSEDVNDDALSENGKEDSHSEADIIPKTVFEKGEENVTVSNYFIAIMGKWLPSDRNLLIISVYAPQELLEKWMLWQYLNHIINGWKGDVIIMGDFNEGFDSFVANTWRRNNILESNAMLKLIKKLKLLKDKGEATSPMLDERLNIINDLTSLENNVSLELAQKAKIKWAIEGDENSILFHGIINKHRNNLAVRGIIVDGEWIEEPNAVKNNFFPHFRDRFDRPCKTRLTLDMEFPNKLSTDQSHYLERPFSMEEVKGAVWGCDLNKSPGPDGFTFKFYRRYWSLIKDDVLEAVNYFFQNGYSQKRDSPFMLNEIIHWCKSKKKQTIIFKVDFEKAFDSVRWDFLDDVMANFGFGTRWRDWILSCLKSSRGSILVNGSPTMEFQFYKGLKQGDLLSPFLFILVMESLNLSLHNVVSAGLFKRVNLDNLLQLSHLFYACVVVFVGQWCDSNLFTIIRVLDYFFRASGLCINLHKSKLIGIAVDQSMVEAAASNIGCMALNLPFSYLGIIIGIDNDIYSTVDACLNACEMWKAIKSLKQGELINVQDLETNLYWKFGKFTSQDGESLESYYSRFYKKMDEIIRNQCNVTNHQVNVRFLLQQQPEWQRFVTLVKQSQELKTVSYHKLYDILKQHQNEVNEIKAERIARVANPLALVAQQQPVYRKAIVNSPQPIYDQEASMVAEDDETLKDKEIDKLMALISLSFKKIYKPTNNNLRTSSNTSRENQDNSLKINRSTGYKNQRIGNVAGARETVARECQKPKRVKDAAYHREKMLLCKQEEAGIQLNAEQADWRDETDDDELEDQELEAHYMYTAQLQEVSPDAANSGPIFDDEPLQKVSNDDYYNVFAIESKHPEQSESVHDTYPIEQDAHIVIIDSLDMSYYREEIDQNDDIMILPKNVKLKISKTKNKSLESSNNHFKEANNKLSETNNLLYTDYKKSEAELARRNSMEYASQMEIECAKVRGDFLSYKMDSQKSSNKYTQTINDLNQTISEIKDKLFAHQQTISILSQQKEDQIKLYKTRKDKKLDKVIALENKLKKNQCWLAQFHNYLNEEMVADLGYFNSLELEVDSLRSQLETQKTQFLNEID</sequence>
<evidence type="ECO:0000313" key="3">
    <source>
        <dbReference type="EMBL" id="GEX72061.1"/>
    </source>
</evidence>
<dbReference type="InterPro" id="IPR036691">
    <property type="entry name" value="Endo/exonu/phosph_ase_sf"/>
</dbReference>
<gene>
    <name evidence="3" type="ORF">Tci_344036</name>
</gene>
<feature type="region of interest" description="Disordered" evidence="1">
    <location>
        <begin position="934"/>
        <end position="959"/>
    </location>
</feature>
<protein>
    <submittedName>
        <fullName evidence="3">RNA-directed DNA polymerase, eukaryota</fullName>
    </submittedName>
</protein>
<dbReference type="InterPro" id="IPR000504">
    <property type="entry name" value="RRM_dom"/>
</dbReference>
<evidence type="ECO:0000259" key="2">
    <source>
        <dbReference type="PROSITE" id="PS50878"/>
    </source>
</evidence>
<keyword evidence="3" id="KW-0548">Nucleotidyltransferase</keyword>
<feature type="compositionally biased region" description="Polar residues" evidence="1">
    <location>
        <begin position="950"/>
        <end position="959"/>
    </location>
</feature>
<feature type="compositionally biased region" description="Low complexity" evidence="1">
    <location>
        <begin position="934"/>
        <end position="946"/>
    </location>
</feature>